<feature type="region of interest" description="Disordered" evidence="12">
    <location>
        <begin position="859"/>
        <end position="894"/>
    </location>
</feature>
<evidence type="ECO:0000256" key="1">
    <source>
        <dbReference type="ARBA" id="ARBA00012513"/>
    </source>
</evidence>
<evidence type="ECO:0000256" key="5">
    <source>
        <dbReference type="ARBA" id="ARBA00022741"/>
    </source>
</evidence>
<comment type="similarity">
    <text evidence="8">Belongs to the protein kinase superfamily. STE Ser/Thr protein kinase family. COT1 subfamily.</text>
</comment>
<evidence type="ECO:0000256" key="9">
    <source>
        <dbReference type="ARBA" id="ARBA00047899"/>
    </source>
</evidence>
<protein>
    <recommendedName>
        <fullName evidence="1">non-specific serine/threonine protein kinase</fullName>
        <ecNumber evidence="1">2.7.11.1</ecNumber>
    </recommendedName>
</protein>
<dbReference type="CDD" id="cd21742">
    <property type="entry name" value="MobB_NDR_LATS-like"/>
    <property type="match status" value="1"/>
</dbReference>
<keyword evidence="4" id="KW-0808">Transferase</keyword>
<dbReference type="InterPro" id="IPR017441">
    <property type="entry name" value="Protein_kinase_ATP_BS"/>
</dbReference>
<sequence>MTSPRRPLPTPPVGAPRNYWDGPHSNPGLPGGFPDAYSYETSYMSPYPYPNLSSPTMPEYEAPSATLRGGTLLHKGFYDLLALIPSIPNTPSPSRFFWPARSQSPENDLIPGPRYEEIPGNGNGASRSPAPPTSPVAPAAPRNLKARRISKDMVSKPTGFIHLVHASDADQAEALLTRWGPEGQGKLGDPRWADPIKNWIKRTNQARAINEVVSALKDIPISATRGNVPTLPPLRVVNGMSTPTTSSILTTAARENVSISPQSPTFQPQPSQPPAPLSAHGLPILGQPGNSTLRWTAGLPVHHENDQEDVAAMDSDNEYPEVPTPRPKKPITPSLATLEKAVAAKIYFENLYFPLLRQPPSREQRRLAMEKEMASMQMNEAQKDDIRRRWRQNETEYLRERRRKVDVNAFVKLKTIGHGAFGVVSLVRERSTAQLFAMKQLRKTDMLRKGQEGHVRAERDLLRSASLVSTPGSAEWIVKLFYSFQDRDHLYLVLEYMGGGDLLNLLIERDVFEEDFTRFYVAEMVLAIESCHKHGFIHRDIKPDNFLFDPEGHIKLSDFGLATDLHWAHDTSYYEQQRLHLLHKHGIDLEDSNGVGEGTRTKRLDRKEVERLMGGGDGQGGVFTWREKHRRKLAYSVCGTNSYMSPEVIRGHGYTFSCDWWSLGVIMFECLYGFPPFVSNSRHVTRQKILNWKQSLRFPSRPRVSHEGVNLMEQLLCEPEDRLGSQASSSVSRPNSMIIQARRSGFITPQGTSGGVDGAHLIKAHPWFRGIDWENIHRYLAPYQPELRNPEDTRHFDDDIPPEPLAPANGAAPDATRDPVLRNKAHGEEILEVRKALAFAGFTHKSPRVISYVRADKAFDPEPDTYGQHDRDPERGRSTIRGLRDIGAGRAMSL</sequence>
<organism evidence="15 16">
    <name type="scientific">Ganoderma sinense ZZ0214-1</name>
    <dbReference type="NCBI Taxonomy" id="1077348"/>
    <lineage>
        <taxon>Eukaryota</taxon>
        <taxon>Fungi</taxon>
        <taxon>Dikarya</taxon>
        <taxon>Basidiomycota</taxon>
        <taxon>Agaricomycotina</taxon>
        <taxon>Agaricomycetes</taxon>
        <taxon>Polyporales</taxon>
        <taxon>Polyporaceae</taxon>
        <taxon>Ganoderma</taxon>
    </lineage>
</organism>
<dbReference type="Pfam" id="PF00069">
    <property type="entry name" value="Pkinase"/>
    <property type="match status" value="2"/>
</dbReference>
<dbReference type="SMART" id="SM00220">
    <property type="entry name" value="S_TKc"/>
    <property type="match status" value="1"/>
</dbReference>
<dbReference type="InterPro" id="IPR008271">
    <property type="entry name" value="Ser/Thr_kinase_AS"/>
</dbReference>
<dbReference type="PROSITE" id="PS00108">
    <property type="entry name" value="PROTEIN_KINASE_ST"/>
    <property type="match status" value="1"/>
</dbReference>
<dbReference type="Proteomes" id="UP000230002">
    <property type="component" value="Unassembled WGS sequence"/>
</dbReference>
<dbReference type="GO" id="GO:0004674">
    <property type="term" value="F:protein serine/threonine kinase activity"/>
    <property type="evidence" value="ECO:0007669"/>
    <property type="project" value="UniProtKB-KW"/>
</dbReference>
<dbReference type="GO" id="GO:0035556">
    <property type="term" value="P:intracellular signal transduction"/>
    <property type="evidence" value="ECO:0007669"/>
    <property type="project" value="TreeGrafter"/>
</dbReference>
<dbReference type="FunFam" id="1.10.510.10:FF:000024">
    <property type="entry name" value="Probable serine/threonine-protein kinase cot-1"/>
    <property type="match status" value="1"/>
</dbReference>
<dbReference type="CDD" id="cd05573">
    <property type="entry name" value="STKc_ROCK_NDR_like"/>
    <property type="match status" value="1"/>
</dbReference>
<feature type="compositionally biased region" description="Pro residues" evidence="12">
    <location>
        <begin position="1"/>
        <end position="14"/>
    </location>
</feature>
<dbReference type="EMBL" id="AYKW01000002">
    <property type="protein sequence ID" value="PIL36207.1"/>
    <property type="molecule type" value="Genomic_DNA"/>
</dbReference>
<evidence type="ECO:0000313" key="16">
    <source>
        <dbReference type="Proteomes" id="UP000230002"/>
    </source>
</evidence>
<dbReference type="PANTHER" id="PTHR24356">
    <property type="entry name" value="SERINE/THREONINE-PROTEIN KINASE"/>
    <property type="match status" value="1"/>
</dbReference>
<dbReference type="STRING" id="1077348.A0A2G8SR10"/>
<reference evidence="15 16" key="1">
    <citation type="journal article" date="2015" name="Sci. Rep.">
        <title>Chromosome-level genome map provides insights into diverse defense mechanisms in the medicinal fungus Ganoderma sinense.</title>
        <authorList>
            <person name="Zhu Y."/>
            <person name="Xu J."/>
            <person name="Sun C."/>
            <person name="Zhou S."/>
            <person name="Xu H."/>
            <person name="Nelson D.R."/>
            <person name="Qian J."/>
            <person name="Song J."/>
            <person name="Luo H."/>
            <person name="Xiang L."/>
            <person name="Li Y."/>
            <person name="Xu Z."/>
            <person name="Ji A."/>
            <person name="Wang L."/>
            <person name="Lu S."/>
            <person name="Hayward A."/>
            <person name="Sun W."/>
            <person name="Li X."/>
            <person name="Schwartz D.C."/>
            <person name="Wang Y."/>
            <person name="Chen S."/>
        </authorList>
    </citation>
    <scope>NUCLEOTIDE SEQUENCE [LARGE SCALE GENOMIC DNA]</scope>
    <source>
        <strain evidence="15 16">ZZ0214-1</strain>
    </source>
</reference>
<evidence type="ECO:0000256" key="3">
    <source>
        <dbReference type="ARBA" id="ARBA00022553"/>
    </source>
</evidence>
<feature type="compositionally biased region" description="Low complexity" evidence="12">
    <location>
        <begin position="258"/>
        <end position="269"/>
    </location>
</feature>
<dbReference type="SMART" id="SM00133">
    <property type="entry name" value="S_TK_X"/>
    <property type="match status" value="1"/>
</dbReference>
<gene>
    <name evidence="15" type="ORF">GSI_01868</name>
</gene>
<comment type="caution">
    <text evidence="15">The sequence shown here is derived from an EMBL/GenBank/DDBJ whole genome shotgun (WGS) entry which is preliminary data.</text>
</comment>
<dbReference type="PANTHER" id="PTHR24356:SF400">
    <property type="entry name" value="SERINE_THREONINE-PROTEIN KINASE CBK1"/>
    <property type="match status" value="1"/>
</dbReference>
<evidence type="ECO:0000313" key="15">
    <source>
        <dbReference type="EMBL" id="PIL36207.1"/>
    </source>
</evidence>
<feature type="domain" description="AGC-kinase C-terminal" evidence="14">
    <location>
        <begin position="769"/>
        <end position="854"/>
    </location>
</feature>
<dbReference type="Gene3D" id="1.10.510.10">
    <property type="entry name" value="Transferase(Phosphotransferase) domain 1"/>
    <property type="match status" value="1"/>
</dbReference>
<dbReference type="AlphaFoldDB" id="A0A2G8SR10"/>
<dbReference type="Gene3D" id="3.30.200.20">
    <property type="entry name" value="Phosphorylase Kinase, domain 1"/>
    <property type="match status" value="1"/>
</dbReference>
<keyword evidence="2" id="KW-0723">Serine/threonine-protein kinase</keyword>
<feature type="region of interest" description="Disordered" evidence="12">
    <location>
        <begin position="1"/>
        <end position="35"/>
    </location>
</feature>
<evidence type="ECO:0000256" key="10">
    <source>
        <dbReference type="ARBA" id="ARBA00048679"/>
    </source>
</evidence>
<accession>A0A2G8SR10</accession>
<evidence type="ECO:0000256" key="8">
    <source>
        <dbReference type="ARBA" id="ARBA00038271"/>
    </source>
</evidence>
<evidence type="ECO:0000256" key="7">
    <source>
        <dbReference type="ARBA" id="ARBA00022840"/>
    </source>
</evidence>
<feature type="region of interest" description="Disordered" evidence="12">
    <location>
        <begin position="258"/>
        <end position="282"/>
    </location>
</feature>
<dbReference type="FunFam" id="3.30.200.20:FF:000192">
    <property type="entry name" value="Serine/threonine-protein kinase cot-1"/>
    <property type="match status" value="1"/>
</dbReference>
<evidence type="ECO:0000256" key="4">
    <source>
        <dbReference type="ARBA" id="ARBA00022679"/>
    </source>
</evidence>
<feature type="compositionally biased region" description="Basic and acidic residues" evidence="12">
    <location>
        <begin position="867"/>
        <end position="877"/>
    </location>
</feature>
<name>A0A2G8SR10_9APHY</name>
<proteinExistence type="inferred from homology"/>
<keyword evidence="16" id="KW-1185">Reference proteome</keyword>
<dbReference type="InterPro" id="IPR000719">
    <property type="entry name" value="Prot_kinase_dom"/>
</dbReference>
<comment type="catalytic activity">
    <reaction evidence="9">
        <text>L-threonyl-[protein] + ATP = O-phospho-L-threonyl-[protein] + ADP + H(+)</text>
        <dbReference type="Rhea" id="RHEA:46608"/>
        <dbReference type="Rhea" id="RHEA-COMP:11060"/>
        <dbReference type="Rhea" id="RHEA-COMP:11605"/>
        <dbReference type="ChEBI" id="CHEBI:15378"/>
        <dbReference type="ChEBI" id="CHEBI:30013"/>
        <dbReference type="ChEBI" id="CHEBI:30616"/>
        <dbReference type="ChEBI" id="CHEBI:61977"/>
        <dbReference type="ChEBI" id="CHEBI:456216"/>
        <dbReference type="EC" id="2.7.11.1"/>
    </reaction>
</comment>
<feature type="binding site" evidence="11">
    <location>
        <position position="439"/>
    </location>
    <ligand>
        <name>ATP</name>
        <dbReference type="ChEBI" id="CHEBI:30616"/>
    </ligand>
</feature>
<keyword evidence="7 11" id="KW-0067">ATP-binding</keyword>
<keyword evidence="5 11" id="KW-0547">Nucleotide-binding</keyword>
<keyword evidence="6" id="KW-0418">Kinase</keyword>
<feature type="domain" description="Protein kinase" evidence="13">
    <location>
        <begin position="410"/>
        <end position="738"/>
    </location>
</feature>
<comment type="catalytic activity">
    <reaction evidence="10">
        <text>L-seryl-[protein] + ATP = O-phospho-L-seryl-[protein] + ADP + H(+)</text>
        <dbReference type="Rhea" id="RHEA:17989"/>
        <dbReference type="Rhea" id="RHEA-COMP:9863"/>
        <dbReference type="Rhea" id="RHEA-COMP:11604"/>
        <dbReference type="ChEBI" id="CHEBI:15378"/>
        <dbReference type="ChEBI" id="CHEBI:29999"/>
        <dbReference type="ChEBI" id="CHEBI:30616"/>
        <dbReference type="ChEBI" id="CHEBI:83421"/>
        <dbReference type="ChEBI" id="CHEBI:456216"/>
        <dbReference type="EC" id="2.7.11.1"/>
    </reaction>
</comment>
<evidence type="ECO:0000256" key="2">
    <source>
        <dbReference type="ARBA" id="ARBA00022527"/>
    </source>
</evidence>
<feature type="region of interest" description="Disordered" evidence="12">
    <location>
        <begin position="103"/>
        <end position="143"/>
    </location>
</feature>
<dbReference type="GO" id="GO:0005524">
    <property type="term" value="F:ATP binding"/>
    <property type="evidence" value="ECO:0007669"/>
    <property type="project" value="UniProtKB-UniRule"/>
</dbReference>
<dbReference type="InterPro" id="IPR000961">
    <property type="entry name" value="AGC-kinase_C"/>
</dbReference>
<evidence type="ECO:0000259" key="14">
    <source>
        <dbReference type="PROSITE" id="PS51285"/>
    </source>
</evidence>
<dbReference type="PROSITE" id="PS51285">
    <property type="entry name" value="AGC_KINASE_CTER"/>
    <property type="match status" value="1"/>
</dbReference>
<evidence type="ECO:0000256" key="6">
    <source>
        <dbReference type="ARBA" id="ARBA00022777"/>
    </source>
</evidence>
<keyword evidence="3" id="KW-0597">Phosphoprotein</keyword>
<dbReference type="InterPro" id="IPR011009">
    <property type="entry name" value="Kinase-like_dom_sf"/>
</dbReference>
<dbReference type="OrthoDB" id="3638488at2759"/>
<dbReference type="SUPFAM" id="SSF56112">
    <property type="entry name" value="Protein kinase-like (PK-like)"/>
    <property type="match status" value="1"/>
</dbReference>
<evidence type="ECO:0000259" key="13">
    <source>
        <dbReference type="PROSITE" id="PS50011"/>
    </source>
</evidence>
<evidence type="ECO:0000256" key="11">
    <source>
        <dbReference type="PROSITE-ProRule" id="PRU10141"/>
    </source>
</evidence>
<dbReference type="EC" id="2.7.11.1" evidence="1"/>
<dbReference type="PROSITE" id="PS50011">
    <property type="entry name" value="PROTEIN_KINASE_DOM"/>
    <property type="match status" value="1"/>
</dbReference>
<dbReference type="GO" id="GO:0007010">
    <property type="term" value="P:cytoskeleton organization"/>
    <property type="evidence" value="ECO:0007669"/>
    <property type="project" value="UniProtKB-ARBA"/>
</dbReference>
<evidence type="ECO:0000256" key="12">
    <source>
        <dbReference type="SAM" id="MobiDB-lite"/>
    </source>
</evidence>
<dbReference type="PROSITE" id="PS00107">
    <property type="entry name" value="PROTEIN_KINASE_ATP"/>
    <property type="match status" value="1"/>
</dbReference>
<dbReference type="InterPro" id="IPR059233">
    <property type="entry name" value="MobB_NdrA/B/Cbk1"/>
</dbReference>
<dbReference type="InterPro" id="IPR050236">
    <property type="entry name" value="Ser_Thr_kinase_AGC"/>
</dbReference>